<evidence type="ECO:0000256" key="1">
    <source>
        <dbReference type="ARBA" id="ARBA00001974"/>
    </source>
</evidence>
<protein>
    <submittedName>
        <fullName evidence="5">FAD-dependent oxidoreductase</fullName>
    </submittedName>
</protein>
<dbReference type="InterPro" id="IPR050641">
    <property type="entry name" value="RIFMO-like"/>
</dbReference>
<reference evidence="6" key="1">
    <citation type="journal article" date="2019" name="Int. J. Syst. Evol. Microbiol.">
        <title>The Global Catalogue of Microorganisms (GCM) 10K type strain sequencing project: providing services to taxonomists for standard genome sequencing and annotation.</title>
        <authorList>
            <consortium name="The Broad Institute Genomics Platform"/>
            <consortium name="The Broad Institute Genome Sequencing Center for Infectious Disease"/>
            <person name="Wu L."/>
            <person name="Ma J."/>
        </authorList>
    </citation>
    <scope>NUCLEOTIDE SEQUENCE [LARGE SCALE GENOMIC DNA]</scope>
    <source>
        <strain evidence="6">NBRC 102520</strain>
    </source>
</reference>
<dbReference type="InterPro" id="IPR002938">
    <property type="entry name" value="FAD-bd"/>
</dbReference>
<dbReference type="PANTHER" id="PTHR43004">
    <property type="entry name" value="TRK SYSTEM POTASSIUM UPTAKE PROTEIN"/>
    <property type="match status" value="1"/>
</dbReference>
<dbReference type="InterPro" id="IPR036188">
    <property type="entry name" value="FAD/NAD-bd_sf"/>
</dbReference>
<evidence type="ECO:0000256" key="3">
    <source>
        <dbReference type="ARBA" id="ARBA00022827"/>
    </source>
</evidence>
<proteinExistence type="predicted"/>
<feature type="domain" description="FAD-binding" evidence="4">
    <location>
        <begin position="7"/>
        <end position="357"/>
    </location>
</feature>
<evidence type="ECO:0000256" key="2">
    <source>
        <dbReference type="ARBA" id="ARBA00022630"/>
    </source>
</evidence>
<dbReference type="Gene3D" id="3.30.70.2450">
    <property type="match status" value="1"/>
</dbReference>
<evidence type="ECO:0000313" key="5">
    <source>
        <dbReference type="EMBL" id="GLR87910.1"/>
    </source>
</evidence>
<dbReference type="Gene3D" id="3.40.30.120">
    <property type="match status" value="1"/>
</dbReference>
<dbReference type="Gene3D" id="3.50.50.60">
    <property type="entry name" value="FAD/NAD(P)-binding domain"/>
    <property type="match status" value="1"/>
</dbReference>
<dbReference type="RefSeq" id="WP_284268986.1">
    <property type="nucleotide sequence ID" value="NZ_BSOW01000016.1"/>
</dbReference>
<keyword evidence="6" id="KW-1185">Reference proteome</keyword>
<sequence length="514" mass="55293">MQTTTLYDVIVAGAGPVGLFLACELRLAGCSVLVLEKAPDPHSPLKGLPFGLRGLSAPTIESFDRRDLLNDLKARAASRDTPAAAHWMQQQRRPGGHFAGIQFFHDQIDSAQWPYRLPGPIGSIAADMASIEAVLAIRAEALGVEIRRGCRVEALEPSGDGVTVEAGGEASRGRWLVGCDGGRSTVRKAAGIGFTGTDPEFTGYSVQVELADPAALRPGRHYTASGMYTYAAPGTIAMVDFDGGAFHRIEPKRDHIETVLRKVSGIDVTVTDLRLATTWTDRAYQTTNYREGRVLLAGDAAHVHSPLGGQGLNLGLGDAMNLGWKLAATIRGDAPDDLLDSYANERHSVGAQILDWSRAQVALMRPSASSRALEAIIRDLIETRDGATYFAERLWGVGIRYDLGESHPLVGRSVPDFELHDGSRVNQHLRNGRGLLLDFGSDALLRALAARWGNRISYVAEGATERFGLKAALVRPDGVTAWACEAKADLGEVAEIATRWLGKPNDFAQSASRV</sequence>
<dbReference type="EMBL" id="BSOW01000016">
    <property type="protein sequence ID" value="GLR87910.1"/>
    <property type="molecule type" value="Genomic_DNA"/>
</dbReference>
<dbReference type="PANTHER" id="PTHR43004:SF19">
    <property type="entry name" value="BINDING MONOOXYGENASE, PUTATIVE (JCVI)-RELATED"/>
    <property type="match status" value="1"/>
</dbReference>
<name>A0ABQ6B4T2_9BRAD</name>
<accession>A0ABQ6B4T2</accession>
<comment type="caution">
    <text evidence="5">The sequence shown here is derived from an EMBL/GenBank/DDBJ whole genome shotgun (WGS) entry which is preliminary data.</text>
</comment>
<gene>
    <name evidence="5" type="ORF">GCM10007857_46220</name>
</gene>
<keyword evidence="3" id="KW-0274">FAD</keyword>
<evidence type="ECO:0000313" key="6">
    <source>
        <dbReference type="Proteomes" id="UP001156905"/>
    </source>
</evidence>
<dbReference type="Pfam" id="PF01494">
    <property type="entry name" value="FAD_binding_3"/>
    <property type="match status" value="1"/>
</dbReference>
<dbReference type="SUPFAM" id="SSF51905">
    <property type="entry name" value="FAD/NAD(P)-binding domain"/>
    <property type="match status" value="1"/>
</dbReference>
<evidence type="ECO:0000259" key="4">
    <source>
        <dbReference type="Pfam" id="PF01494"/>
    </source>
</evidence>
<dbReference type="PRINTS" id="PR00420">
    <property type="entry name" value="RNGMNOXGNASE"/>
</dbReference>
<dbReference type="Pfam" id="PF21274">
    <property type="entry name" value="Rng_hyd_C"/>
    <property type="match status" value="1"/>
</dbReference>
<organism evidence="5 6">
    <name type="scientific">Bradyrhizobium iriomotense</name>
    <dbReference type="NCBI Taxonomy" id="441950"/>
    <lineage>
        <taxon>Bacteria</taxon>
        <taxon>Pseudomonadati</taxon>
        <taxon>Pseudomonadota</taxon>
        <taxon>Alphaproteobacteria</taxon>
        <taxon>Hyphomicrobiales</taxon>
        <taxon>Nitrobacteraceae</taxon>
        <taxon>Bradyrhizobium</taxon>
    </lineage>
</organism>
<keyword evidence="2" id="KW-0285">Flavoprotein</keyword>
<comment type="cofactor">
    <cofactor evidence="1">
        <name>FAD</name>
        <dbReference type="ChEBI" id="CHEBI:57692"/>
    </cofactor>
</comment>
<dbReference type="Proteomes" id="UP001156905">
    <property type="component" value="Unassembled WGS sequence"/>
</dbReference>